<dbReference type="AlphaFoldDB" id="A0A1G6B362"/>
<evidence type="ECO:0000313" key="1">
    <source>
        <dbReference type="EMBL" id="SDB15084.1"/>
    </source>
</evidence>
<evidence type="ECO:0000313" key="2">
    <source>
        <dbReference type="Proteomes" id="UP000199228"/>
    </source>
</evidence>
<proteinExistence type="predicted"/>
<dbReference type="Proteomes" id="UP000199228">
    <property type="component" value="Unassembled WGS sequence"/>
</dbReference>
<name>A0A1G6B362_EUBOX</name>
<accession>A0A1G6B362</accession>
<keyword evidence="2" id="KW-1185">Reference proteome</keyword>
<dbReference type="EMBL" id="FMXR01000008">
    <property type="protein sequence ID" value="SDB15084.1"/>
    <property type="molecule type" value="Genomic_DNA"/>
</dbReference>
<reference evidence="1 2" key="1">
    <citation type="submission" date="2016-10" db="EMBL/GenBank/DDBJ databases">
        <authorList>
            <person name="de Groot N.N."/>
        </authorList>
    </citation>
    <scope>NUCLEOTIDE SEQUENCE [LARGE SCALE GENOMIC DNA]</scope>
    <source>
        <strain evidence="1 2">DSM 3217</strain>
    </source>
</reference>
<dbReference type="RefSeq" id="WP_090173086.1">
    <property type="nucleotide sequence ID" value="NZ_FMXR01000008.1"/>
</dbReference>
<dbReference type="STRING" id="1732.SAMN02910417_01110"/>
<sequence length="97" mass="11105">MTKKKILKNIKEIETKIKEKGNEKSLMDALFICFTYIYKIQASLVVPFFGYQLFIQNGDVYQIKDADGKEVAKTINKKLRGLDGKAVNVKEFILSIV</sequence>
<protein>
    <submittedName>
        <fullName evidence="1">Uncharacterized protein</fullName>
    </submittedName>
</protein>
<gene>
    <name evidence="1" type="ORF">SAMN02910417_01110</name>
</gene>
<organism evidence="1 2">
    <name type="scientific">Eubacterium oxidoreducens</name>
    <dbReference type="NCBI Taxonomy" id="1732"/>
    <lineage>
        <taxon>Bacteria</taxon>
        <taxon>Bacillati</taxon>
        <taxon>Bacillota</taxon>
        <taxon>Clostridia</taxon>
        <taxon>Eubacteriales</taxon>
        <taxon>Eubacteriaceae</taxon>
        <taxon>Eubacterium</taxon>
    </lineage>
</organism>